<evidence type="ECO:0000259" key="9">
    <source>
        <dbReference type="Pfam" id="PF01225"/>
    </source>
</evidence>
<dbReference type="RefSeq" id="WP_164731145.1">
    <property type="nucleotide sequence ID" value="NZ_CP016379.1"/>
</dbReference>
<dbReference type="SUPFAM" id="SSF53623">
    <property type="entry name" value="MurD-like peptide ligases, catalytic domain"/>
    <property type="match status" value="1"/>
</dbReference>
<dbReference type="SUPFAM" id="SSF63418">
    <property type="entry name" value="MurE/MurF N-terminal domain"/>
    <property type="match status" value="1"/>
</dbReference>
<feature type="domain" description="Mur ligase C-terminal" evidence="10">
    <location>
        <begin position="324"/>
        <end position="458"/>
    </location>
</feature>
<dbReference type="InterPro" id="IPR036565">
    <property type="entry name" value="Mur-like_cat_sf"/>
</dbReference>
<dbReference type="Gene3D" id="3.40.1390.10">
    <property type="entry name" value="MurE/MurF, N-terminal domain"/>
    <property type="match status" value="1"/>
</dbReference>
<dbReference type="Gene3D" id="3.90.190.20">
    <property type="entry name" value="Mur ligase, C-terminal domain"/>
    <property type="match status" value="1"/>
</dbReference>
<dbReference type="Pfam" id="PF02875">
    <property type="entry name" value="Mur_ligase_C"/>
    <property type="match status" value="1"/>
</dbReference>
<dbReference type="NCBIfam" id="TIGR01085">
    <property type="entry name" value="murE"/>
    <property type="match status" value="1"/>
</dbReference>
<evidence type="ECO:0008006" key="14">
    <source>
        <dbReference type="Google" id="ProtNLM"/>
    </source>
</evidence>
<dbReference type="GO" id="GO:0005737">
    <property type="term" value="C:cytoplasm"/>
    <property type="evidence" value="ECO:0007669"/>
    <property type="project" value="UniProtKB-SubCell"/>
</dbReference>
<dbReference type="Gene3D" id="3.40.1190.10">
    <property type="entry name" value="Mur-like, catalytic domain"/>
    <property type="match status" value="1"/>
</dbReference>
<accession>A0A3Q9HSX2</accession>
<name>A0A3Q9HSX2_9FIRM</name>
<dbReference type="Pfam" id="PF01225">
    <property type="entry name" value="Mur_ligase"/>
    <property type="match status" value="1"/>
</dbReference>
<feature type="domain" description="Mur ligase N-terminal catalytic" evidence="9">
    <location>
        <begin position="7"/>
        <end position="78"/>
    </location>
</feature>
<dbReference type="InterPro" id="IPR036615">
    <property type="entry name" value="Mur_ligase_C_dom_sf"/>
</dbReference>
<evidence type="ECO:0000256" key="4">
    <source>
        <dbReference type="ARBA" id="ARBA00022960"/>
    </source>
</evidence>
<evidence type="ECO:0000259" key="11">
    <source>
        <dbReference type="Pfam" id="PF08245"/>
    </source>
</evidence>
<keyword evidence="6 8" id="KW-0131">Cell cycle</keyword>
<keyword evidence="13" id="KW-1185">Reference proteome</keyword>
<dbReference type="PANTHER" id="PTHR23135:SF4">
    <property type="entry name" value="UDP-N-ACETYLMURAMOYL-L-ALANYL-D-GLUTAMATE--2,6-DIAMINOPIMELATE LIGASE MURE HOMOLOG, CHLOROPLASTIC"/>
    <property type="match status" value="1"/>
</dbReference>
<dbReference type="PANTHER" id="PTHR23135">
    <property type="entry name" value="MUR LIGASE FAMILY MEMBER"/>
    <property type="match status" value="1"/>
</dbReference>
<proteinExistence type="inferred from homology"/>
<sequence length="475" mass="53636">MKLFRDIRGVTCDSRKVKPGFAFVAIQGLKRDGHEYIEDALARGASVIITEKPIDLSVDVPVQQVPDGRIALAELAAYIYDYPSRFLLTIGVTGTNGKTTSTFLLHHLFNKNGIGCGLIGTVDIDTGLKTRKAQLTTPDAVELQKYLREMVDANLKAVSMEVSSHGIELKRTYGIDFDLTIFTNVTRDHFDFHKNFEHYVRIKKSLFEQLKDNAIALINGDDPHANFISKDIKAQVVTYGFKKKNMISAENIRQKNLKTYYDLVVRNSIQTRYAKIEPMRIPIEIKLPGKHNVYNTLGACGAGLLLGLTPKQVQNISTFTGVWRRFQIIYDGDFTVIDDCAHNPGSYTAVFETVQNLTYKKLYIINAIRGNRGVKINQDNARIIAGWVKKLPNVKLMITNCAELVKEDDLVHPEEEEIFLKTLKEQGIKFEHNPELLPYFKKVLKMVESGDIILLLGAHAMDEAGKLILEEIYRT</sequence>
<evidence type="ECO:0000256" key="5">
    <source>
        <dbReference type="ARBA" id="ARBA00022984"/>
    </source>
</evidence>
<evidence type="ECO:0000256" key="3">
    <source>
        <dbReference type="ARBA" id="ARBA00022618"/>
    </source>
</evidence>
<evidence type="ECO:0000313" key="13">
    <source>
        <dbReference type="Proteomes" id="UP000267250"/>
    </source>
</evidence>
<comment type="similarity">
    <text evidence="2">Belongs to the MurCDEF family. MurE subfamily.</text>
</comment>
<dbReference type="SUPFAM" id="SSF53244">
    <property type="entry name" value="MurD-like peptide ligases, peptide-binding domain"/>
    <property type="match status" value="1"/>
</dbReference>
<dbReference type="InterPro" id="IPR004101">
    <property type="entry name" value="Mur_ligase_C"/>
</dbReference>
<dbReference type="UniPathway" id="UPA00219"/>
<evidence type="ECO:0000256" key="1">
    <source>
        <dbReference type="ARBA" id="ARBA00004752"/>
    </source>
</evidence>
<dbReference type="Pfam" id="PF08245">
    <property type="entry name" value="Mur_ligase_M"/>
    <property type="match status" value="1"/>
</dbReference>
<dbReference type="GO" id="GO:0009252">
    <property type="term" value="P:peptidoglycan biosynthetic process"/>
    <property type="evidence" value="ECO:0007669"/>
    <property type="project" value="UniProtKB-UniPathway"/>
</dbReference>
<protein>
    <recommendedName>
        <fullName evidence="14">UDP-N-acetylmuramyl-tripeptide synthetase</fullName>
    </recommendedName>
</protein>
<comment type="subcellular location">
    <subcellularLocation>
        <location evidence="8">Cytoplasm</location>
    </subcellularLocation>
</comment>
<dbReference type="GO" id="GO:0008360">
    <property type="term" value="P:regulation of cell shape"/>
    <property type="evidence" value="ECO:0007669"/>
    <property type="project" value="UniProtKB-KW"/>
</dbReference>
<keyword evidence="5 8" id="KW-0573">Peptidoglycan synthesis</keyword>
<organism evidence="12 13">
    <name type="scientific">Anoxybacter fermentans</name>
    <dbReference type="NCBI Taxonomy" id="1323375"/>
    <lineage>
        <taxon>Bacteria</taxon>
        <taxon>Bacillati</taxon>
        <taxon>Bacillota</taxon>
        <taxon>Clostridia</taxon>
        <taxon>Halanaerobiales</taxon>
        <taxon>Anoxybacter</taxon>
    </lineage>
</organism>
<evidence type="ECO:0000259" key="10">
    <source>
        <dbReference type="Pfam" id="PF02875"/>
    </source>
</evidence>
<keyword evidence="3 8" id="KW-0132">Cell division</keyword>
<dbReference type="AlphaFoldDB" id="A0A3Q9HSX2"/>
<evidence type="ECO:0000256" key="6">
    <source>
        <dbReference type="ARBA" id="ARBA00023306"/>
    </source>
</evidence>
<evidence type="ECO:0000256" key="7">
    <source>
        <dbReference type="ARBA" id="ARBA00023316"/>
    </source>
</evidence>
<dbReference type="InterPro" id="IPR035911">
    <property type="entry name" value="MurE/MurF_N"/>
</dbReference>
<dbReference type="GO" id="GO:0071555">
    <property type="term" value="P:cell wall organization"/>
    <property type="evidence" value="ECO:0007669"/>
    <property type="project" value="UniProtKB-KW"/>
</dbReference>
<dbReference type="InterPro" id="IPR000713">
    <property type="entry name" value="Mur_ligase_N"/>
</dbReference>
<comment type="pathway">
    <text evidence="1 8">Cell wall biogenesis; peptidoglycan biosynthesis.</text>
</comment>
<dbReference type="GO" id="GO:0005524">
    <property type="term" value="F:ATP binding"/>
    <property type="evidence" value="ECO:0007669"/>
    <property type="project" value="InterPro"/>
</dbReference>
<dbReference type="InterPro" id="IPR013221">
    <property type="entry name" value="Mur_ligase_cen"/>
</dbReference>
<feature type="domain" description="Mur ligase central" evidence="11">
    <location>
        <begin position="92"/>
        <end position="302"/>
    </location>
</feature>
<dbReference type="EMBL" id="CP016379">
    <property type="protein sequence ID" value="AZR74672.1"/>
    <property type="molecule type" value="Genomic_DNA"/>
</dbReference>
<keyword evidence="7 8" id="KW-0961">Cell wall biogenesis/degradation</keyword>
<dbReference type="KEGG" id="aft:BBF96_15605"/>
<dbReference type="GO" id="GO:0051301">
    <property type="term" value="P:cell division"/>
    <property type="evidence" value="ECO:0007669"/>
    <property type="project" value="UniProtKB-KW"/>
</dbReference>
<gene>
    <name evidence="12" type="ORF">BBF96_15605</name>
</gene>
<dbReference type="InterPro" id="IPR005761">
    <property type="entry name" value="UDP-N-AcMur-Glu-dNH2Pim_ligase"/>
</dbReference>
<evidence type="ECO:0000256" key="8">
    <source>
        <dbReference type="RuleBase" id="RU004135"/>
    </source>
</evidence>
<dbReference type="GO" id="GO:0016881">
    <property type="term" value="F:acid-amino acid ligase activity"/>
    <property type="evidence" value="ECO:0007669"/>
    <property type="project" value="InterPro"/>
</dbReference>
<evidence type="ECO:0000313" key="12">
    <source>
        <dbReference type="EMBL" id="AZR74672.1"/>
    </source>
</evidence>
<keyword evidence="4 8" id="KW-0133">Cell shape</keyword>
<evidence type="ECO:0000256" key="2">
    <source>
        <dbReference type="ARBA" id="ARBA00005898"/>
    </source>
</evidence>
<reference evidence="12 13" key="1">
    <citation type="submission" date="2016-07" db="EMBL/GenBank/DDBJ databases">
        <title>Genome and transcriptome analysis of iron-reducing fermentative bacteria Anoxybacter fermentans.</title>
        <authorList>
            <person name="Zeng X."/>
            <person name="Shao Z."/>
        </authorList>
    </citation>
    <scope>NUCLEOTIDE SEQUENCE [LARGE SCALE GENOMIC DNA]</scope>
    <source>
        <strain evidence="12 13">DY22613</strain>
    </source>
</reference>
<dbReference type="Proteomes" id="UP000267250">
    <property type="component" value="Chromosome"/>
</dbReference>